<keyword evidence="5 7" id="KW-0472">Membrane</keyword>
<evidence type="ECO:0008006" key="10">
    <source>
        <dbReference type="Google" id="ProtNLM"/>
    </source>
</evidence>
<evidence type="ECO:0000313" key="9">
    <source>
        <dbReference type="Proteomes" id="UP000757232"/>
    </source>
</evidence>
<evidence type="ECO:0000256" key="4">
    <source>
        <dbReference type="ARBA" id="ARBA00023098"/>
    </source>
</evidence>
<dbReference type="OrthoDB" id="272512at2759"/>
<evidence type="ECO:0000256" key="5">
    <source>
        <dbReference type="ARBA" id="ARBA00023136"/>
    </source>
</evidence>
<keyword evidence="1" id="KW-0808">Transferase</keyword>
<sequence length="385" mass="42454">MEKYSAYRDPGTGIQPFLTPVPPQESGSLATISKPLLYLIGIIRTALVLALAILYSLLVSGFCTLLSPVPPLRRILTFILSAAIFRLSLFAVGLYWIPVEVVRRKRGRFAKNEYWSPRAGDVIVSNWISWLEIVWLALRFNPLFVLPVTGPVEKAASPLSSPSRVALDRKRGTGSAAISLPHRNQTQVNRAEVLGFVEVSLLRMVSICGRVPPYGIKVPVSLFTIDEIRQRAKDSGRPVAMFPECTTSNGRGLLRFSNVLKGISAPVKDFNVFVMCVRIDPPTPLSPTLSLPIPSPILNPIPHIFTISSSILPYTMSIRLLAPSDSPNSATLTPNEIPSGLRKEDDALIEVCSILMSDIGRVKRTGMGWEEKSMFLEFYKGKGRQ</sequence>
<dbReference type="PANTHER" id="PTHR23063">
    <property type="entry name" value="PHOSPHOLIPID ACYLTRANSFERASE"/>
    <property type="match status" value="1"/>
</dbReference>
<organism evidence="8 9">
    <name type="scientific">Sanghuangporus baumii</name>
    <name type="common">Phellinus baumii</name>
    <dbReference type="NCBI Taxonomy" id="108892"/>
    <lineage>
        <taxon>Eukaryota</taxon>
        <taxon>Fungi</taxon>
        <taxon>Dikarya</taxon>
        <taxon>Basidiomycota</taxon>
        <taxon>Agaricomycotina</taxon>
        <taxon>Agaricomycetes</taxon>
        <taxon>Hymenochaetales</taxon>
        <taxon>Hymenochaetaceae</taxon>
        <taxon>Sanghuangporus</taxon>
    </lineage>
</organism>
<feature type="transmembrane region" description="Helical" evidence="7">
    <location>
        <begin position="36"/>
        <end position="55"/>
    </location>
</feature>
<evidence type="ECO:0000256" key="7">
    <source>
        <dbReference type="SAM" id="Phobius"/>
    </source>
</evidence>
<accession>A0A9Q5HWZ5</accession>
<proteinExistence type="predicted"/>
<name>A0A9Q5HWZ5_SANBA</name>
<keyword evidence="9" id="KW-1185">Reference proteome</keyword>
<dbReference type="EMBL" id="LNZH02000191">
    <property type="protein sequence ID" value="OCB87553.1"/>
    <property type="molecule type" value="Genomic_DNA"/>
</dbReference>
<evidence type="ECO:0000256" key="2">
    <source>
        <dbReference type="ARBA" id="ARBA00022692"/>
    </source>
</evidence>
<keyword evidence="6" id="KW-0012">Acyltransferase</keyword>
<dbReference type="GO" id="GO:0006629">
    <property type="term" value="P:lipid metabolic process"/>
    <property type="evidence" value="ECO:0007669"/>
    <property type="project" value="UniProtKB-KW"/>
</dbReference>
<evidence type="ECO:0000256" key="1">
    <source>
        <dbReference type="ARBA" id="ARBA00022679"/>
    </source>
</evidence>
<evidence type="ECO:0000256" key="6">
    <source>
        <dbReference type="ARBA" id="ARBA00023315"/>
    </source>
</evidence>
<comment type="caution">
    <text evidence="8">The sequence shown here is derived from an EMBL/GenBank/DDBJ whole genome shotgun (WGS) entry which is preliminary data.</text>
</comment>
<dbReference type="PANTHER" id="PTHR23063:SF60">
    <property type="entry name" value="LYSOPHOSPHATIDIC ACID:OLEOYL-COA ACYLTRANSFERASE 1"/>
    <property type="match status" value="1"/>
</dbReference>
<dbReference type="Proteomes" id="UP000757232">
    <property type="component" value="Unassembled WGS sequence"/>
</dbReference>
<keyword evidence="3 7" id="KW-1133">Transmembrane helix</keyword>
<dbReference type="GO" id="GO:0016746">
    <property type="term" value="F:acyltransferase activity"/>
    <property type="evidence" value="ECO:0007669"/>
    <property type="project" value="UniProtKB-KW"/>
</dbReference>
<dbReference type="AlphaFoldDB" id="A0A9Q5HWZ5"/>
<keyword evidence="2 7" id="KW-0812">Transmembrane</keyword>
<gene>
    <name evidence="8" type="ORF">A7U60_g5459</name>
</gene>
<feature type="transmembrane region" description="Helical" evidence="7">
    <location>
        <begin position="75"/>
        <end position="98"/>
    </location>
</feature>
<evidence type="ECO:0000256" key="3">
    <source>
        <dbReference type="ARBA" id="ARBA00022989"/>
    </source>
</evidence>
<protein>
    <recommendedName>
        <fullName evidence="10">Phospholipid/glycerol acyltransferase domain-containing protein</fullName>
    </recommendedName>
</protein>
<reference evidence="8" key="1">
    <citation type="submission" date="2016-06" db="EMBL/GenBank/DDBJ databases">
        <title>Draft Genome sequence of the fungus Inonotus baumii.</title>
        <authorList>
            <person name="Zhu H."/>
            <person name="Lin W."/>
        </authorList>
    </citation>
    <scope>NUCLEOTIDE SEQUENCE</scope>
    <source>
        <strain evidence="8">821</strain>
    </source>
</reference>
<keyword evidence="4" id="KW-0443">Lipid metabolism</keyword>
<evidence type="ECO:0000313" key="8">
    <source>
        <dbReference type="EMBL" id="OCB87553.1"/>
    </source>
</evidence>